<feature type="binding site" evidence="7">
    <location>
        <position position="91"/>
    </location>
    <ligand>
        <name>Zn(2+)</name>
        <dbReference type="ChEBI" id="CHEBI:29105"/>
        <label>1</label>
    </ligand>
</feature>
<evidence type="ECO:0000256" key="6">
    <source>
        <dbReference type="ARBA" id="ARBA00023211"/>
    </source>
</evidence>
<comment type="cofactor">
    <cofactor evidence="1">
        <name>Mn(2+)</name>
        <dbReference type="ChEBI" id="CHEBI:29035"/>
    </cofactor>
</comment>
<evidence type="ECO:0000256" key="2">
    <source>
        <dbReference type="ARBA" id="ARBA00006153"/>
    </source>
</evidence>
<evidence type="ECO:0000259" key="9">
    <source>
        <dbReference type="Pfam" id="PF07687"/>
    </source>
</evidence>
<comment type="subunit">
    <text evidence="3">Homodimer.</text>
</comment>
<feature type="binding site" evidence="8">
    <location>
        <position position="285"/>
    </location>
    <ligand>
        <name>allantoate</name>
        <dbReference type="ChEBI" id="CHEBI:17536"/>
    </ligand>
</feature>
<feature type="binding site" evidence="7">
    <location>
        <position position="201"/>
    </location>
    <ligand>
        <name>Zn(2+)</name>
        <dbReference type="ChEBI" id="CHEBI:29105"/>
        <label>1</label>
    </ligand>
</feature>
<dbReference type="InterPro" id="IPR036264">
    <property type="entry name" value="Bact_exopeptidase_dim_dom"/>
</dbReference>
<dbReference type="EMBL" id="CP157484">
    <property type="protein sequence ID" value="XBO39120.1"/>
    <property type="molecule type" value="Genomic_DNA"/>
</dbReference>
<dbReference type="InterPro" id="IPR011650">
    <property type="entry name" value="Peptidase_M20_dimer"/>
</dbReference>
<evidence type="ECO:0000256" key="4">
    <source>
        <dbReference type="ARBA" id="ARBA00022723"/>
    </source>
</evidence>
<feature type="binding site" evidence="7">
    <location>
        <position position="102"/>
    </location>
    <ligand>
        <name>Zn(2+)</name>
        <dbReference type="ChEBI" id="CHEBI:29105"/>
        <label>1</label>
    </ligand>
</feature>
<feature type="binding site" evidence="7">
    <location>
        <position position="137"/>
    </location>
    <ligand>
        <name>Zn(2+)</name>
        <dbReference type="ChEBI" id="CHEBI:29105"/>
        <label>2</label>
    </ligand>
</feature>
<evidence type="ECO:0000256" key="1">
    <source>
        <dbReference type="ARBA" id="ARBA00001936"/>
    </source>
</evidence>
<gene>
    <name evidence="10" type="ORF">ABEG18_26170</name>
</gene>
<dbReference type="NCBIfam" id="NF006775">
    <property type="entry name" value="PRK09290.2-5"/>
    <property type="match status" value="1"/>
</dbReference>
<dbReference type="RefSeq" id="WP_406855960.1">
    <property type="nucleotide sequence ID" value="NZ_CP157484.1"/>
</dbReference>
<evidence type="ECO:0000256" key="5">
    <source>
        <dbReference type="ARBA" id="ARBA00022801"/>
    </source>
</evidence>
<feature type="binding site" evidence="8">
    <location>
        <position position="226"/>
    </location>
    <ligand>
        <name>allantoate</name>
        <dbReference type="ChEBI" id="CHEBI:17536"/>
    </ligand>
</feature>
<dbReference type="GO" id="GO:0046872">
    <property type="term" value="F:metal ion binding"/>
    <property type="evidence" value="ECO:0007669"/>
    <property type="project" value="UniProtKB-KW"/>
</dbReference>
<dbReference type="Gene3D" id="3.30.70.360">
    <property type="match status" value="1"/>
</dbReference>
<dbReference type="InterPro" id="IPR001261">
    <property type="entry name" value="ArgE/DapE_CS"/>
</dbReference>
<dbReference type="InterPro" id="IPR010158">
    <property type="entry name" value="Amidase_Cbmase"/>
</dbReference>
<protein>
    <submittedName>
        <fullName evidence="10">Allantoate amidohydrolase</fullName>
    </submittedName>
</protein>
<keyword evidence="4 7" id="KW-0479">Metal-binding</keyword>
<dbReference type="PANTHER" id="PTHR32494:SF19">
    <property type="entry name" value="ALLANTOATE DEIMINASE-RELATED"/>
    <property type="match status" value="1"/>
</dbReference>
<dbReference type="SUPFAM" id="SSF55031">
    <property type="entry name" value="Bacterial exopeptidase dimerisation domain"/>
    <property type="match status" value="1"/>
</dbReference>
<dbReference type="Pfam" id="PF07687">
    <property type="entry name" value="M20_dimer"/>
    <property type="match status" value="1"/>
</dbReference>
<keyword evidence="7" id="KW-0862">Zinc</keyword>
<dbReference type="Gene3D" id="3.40.630.10">
    <property type="entry name" value="Zn peptidases"/>
    <property type="match status" value="1"/>
</dbReference>
<comment type="cofactor">
    <cofactor evidence="7">
        <name>Zn(2+)</name>
        <dbReference type="ChEBI" id="CHEBI:29105"/>
    </cofactor>
    <text evidence="7">Binds 2 Zn(2+) ions per subunit.</text>
</comment>
<evidence type="ECO:0000256" key="8">
    <source>
        <dbReference type="PIRSR" id="PIRSR001235-2"/>
    </source>
</evidence>
<name>A0AAU7JFM3_9HYPH</name>
<comment type="similarity">
    <text evidence="2">Belongs to the peptidase M20 family.</text>
</comment>
<reference evidence="10" key="1">
    <citation type="submission" date="2024-05" db="EMBL/GenBank/DDBJ databases">
        <authorList>
            <person name="Kim S."/>
            <person name="Heo J."/>
            <person name="Choi H."/>
            <person name="Choi Y."/>
            <person name="Kwon S.-W."/>
            <person name="Kim Y."/>
        </authorList>
    </citation>
    <scope>NUCLEOTIDE SEQUENCE</scope>
    <source>
        <strain evidence="10">KACC 23698</strain>
    </source>
</reference>
<dbReference type="PROSITE" id="PS00758">
    <property type="entry name" value="ARGE_DAPE_CPG2_1"/>
    <property type="match status" value="1"/>
</dbReference>
<dbReference type="CDD" id="cd03884">
    <property type="entry name" value="M20_bAS"/>
    <property type="match status" value="1"/>
</dbReference>
<dbReference type="NCBIfam" id="TIGR01879">
    <property type="entry name" value="hydantase"/>
    <property type="match status" value="1"/>
</dbReference>
<feature type="domain" description="Peptidase M20 dimerisation" evidence="9">
    <location>
        <begin position="222"/>
        <end position="321"/>
    </location>
</feature>
<evidence type="ECO:0000256" key="7">
    <source>
        <dbReference type="PIRSR" id="PIRSR001235-1"/>
    </source>
</evidence>
<keyword evidence="5" id="KW-0378">Hydrolase</keyword>
<dbReference type="PIRSF" id="PIRSF001235">
    <property type="entry name" value="Amidase_carbamoylase"/>
    <property type="match status" value="1"/>
</dbReference>
<feature type="binding site" evidence="7">
    <location>
        <position position="102"/>
    </location>
    <ligand>
        <name>Zn(2+)</name>
        <dbReference type="ChEBI" id="CHEBI:29105"/>
        <label>2</label>
    </ligand>
</feature>
<keyword evidence="6" id="KW-0464">Manganese</keyword>
<sequence>MTSTVPSIRLAPASFGAVAMQRLEDLRAFTDVPGQIHRLYLSPSHRAAADAVAAMMRQAGCDVVGIDALGTVTGRYEGDRPGLPALLIGSHIDTVKDAGAYDGTFGVVAAIAVIEELSRAGQRLPFAVEALAFGDEENVRFPSNLSSSRALAGRFDVATLDGQDEDGVSLRRALVDFGGDPDGIAGLARARDSVLAYVELHIEQGPVLEARDLPVGVVTAINGASRRRLTVAGEAGHAGTVPMALRRDALAAAAEMAVAVERLGAAQADTVATVGRFVVEPGAVNVIPGRVLFTLDARSPDDGVRTRLVEAIEQECRAIAARRRVELTVEPFYDAPASPCDPEIRAGLAAAVRGRQIPVLELPSGAGHDAMAMAALCPTGMLFVRCKGGISHNPAESMTQADAEAAIAVLVDFVRGFRPPA</sequence>
<dbReference type="SUPFAM" id="SSF53187">
    <property type="entry name" value="Zn-dependent exopeptidases"/>
    <property type="match status" value="1"/>
</dbReference>
<feature type="binding site" evidence="8">
    <location>
        <position position="298"/>
    </location>
    <ligand>
        <name>allantoate</name>
        <dbReference type="ChEBI" id="CHEBI:17536"/>
    </ligand>
</feature>
<feature type="binding site" evidence="7">
    <location>
        <position position="392"/>
    </location>
    <ligand>
        <name>Zn(2+)</name>
        <dbReference type="ChEBI" id="CHEBI:29105"/>
        <label>2</label>
    </ligand>
</feature>
<dbReference type="InterPro" id="IPR002933">
    <property type="entry name" value="Peptidase_M20"/>
</dbReference>
<organism evidence="10">
    <name type="scientific">Alsobacter sp. KACC 23698</name>
    <dbReference type="NCBI Taxonomy" id="3149229"/>
    <lineage>
        <taxon>Bacteria</taxon>
        <taxon>Pseudomonadati</taxon>
        <taxon>Pseudomonadota</taxon>
        <taxon>Alphaproteobacteria</taxon>
        <taxon>Hyphomicrobiales</taxon>
        <taxon>Alsobacteraceae</taxon>
        <taxon>Alsobacter</taxon>
    </lineage>
</organism>
<proteinExistence type="inferred from homology"/>
<dbReference type="Pfam" id="PF01546">
    <property type="entry name" value="Peptidase_M20"/>
    <property type="match status" value="1"/>
</dbReference>
<evidence type="ECO:0000313" key="10">
    <source>
        <dbReference type="EMBL" id="XBO39120.1"/>
    </source>
</evidence>
<accession>A0AAU7JFM3</accession>
<dbReference type="GO" id="GO:0016813">
    <property type="term" value="F:hydrolase activity, acting on carbon-nitrogen (but not peptide) bonds, in linear amidines"/>
    <property type="evidence" value="ECO:0007669"/>
    <property type="project" value="InterPro"/>
</dbReference>
<evidence type="ECO:0000256" key="3">
    <source>
        <dbReference type="ARBA" id="ARBA00011738"/>
    </source>
</evidence>
<dbReference type="AlphaFoldDB" id="A0AAU7JFM3"/>
<dbReference type="PANTHER" id="PTHR32494">
    <property type="entry name" value="ALLANTOATE DEIMINASE-RELATED"/>
    <property type="match status" value="1"/>
</dbReference>